<accession>A0ABR4QSH9</accession>
<organism evidence="2 3">
    <name type="scientific">Taenia crassiceps</name>
    <dbReference type="NCBI Taxonomy" id="6207"/>
    <lineage>
        <taxon>Eukaryota</taxon>
        <taxon>Metazoa</taxon>
        <taxon>Spiralia</taxon>
        <taxon>Lophotrochozoa</taxon>
        <taxon>Platyhelminthes</taxon>
        <taxon>Cestoda</taxon>
        <taxon>Eucestoda</taxon>
        <taxon>Cyclophyllidea</taxon>
        <taxon>Taeniidae</taxon>
        <taxon>Taenia</taxon>
    </lineage>
</organism>
<reference evidence="2 3" key="1">
    <citation type="journal article" date="2022" name="Front. Cell. Infect. Microbiol.">
        <title>The Genomes of Two Strains of Taenia crassiceps the Animal Model for the Study of Human Cysticercosis.</title>
        <authorList>
            <person name="Bobes R.J."/>
            <person name="Estrada K."/>
            <person name="Rios-Valencia D.G."/>
            <person name="Calderon-Gallegos A."/>
            <person name="de la Torre P."/>
            <person name="Carrero J.C."/>
            <person name="Sanchez-Flores A."/>
            <person name="Laclette J.P."/>
        </authorList>
    </citation>
    <scope>NUCLEOTIDE SEQUENCE [LARGE SCALE GENOMIC DNA]</scope>
    <source>
        <strain evidence="2">WFUcys</strain>
    </source>
</reference>
<dbReference type="SUPFAM" id="SSF52087">
    <property type="entry name" value="CRAL/TRIO domain"/>
    <property type="match status" value="1"/>
</dbReference>
<dbReference type="Proteomes" id="UP001651158">
    <property type="component" value="Unassembled WGS sequence"/>
</dbReference>
<dbReference type="EMBL" id="JAKROA010000001">
    <property type="protein sequence ID" value="KAL5112515.1"/>
    <property type="molecule type" value="Genomic_DNA"/>
</dbReference>
<dbReference type="InterPro" id="IPR036273">
    <property type="entry name" value="CRAL/TRIO_N_dom_sf"/>
</dbReference>
<dbReference type="PROSITE" id="PS50191">
    <property type="entry name" value="CRAL_TRIO"/>
    <property type="match status" value="1"/>
</dbReference>
<proteinExistence type="predicted"/>
<evidence type="ECO:0000313" key="3">
    <source>
        <dbReference type="Proteomes" id="UP001651158"/>
    </source>
</evidence>
<dbReference type="Gene3D" id="1.10.8.20">
    <property type="entry name" value="N-terminal domain of phosphatidylinositol transfer protein sec14p"/>
    <property type="match status" value="1"/>
</dbReference>
<dbReference type="PRINTS" id="PR00180">
    <property type="entry name" value="CRETINALDHBP"/>
</dbReference>
<comment type="caution">
    <text evidence="2">The sequence shown here is derived from an EMBL/GenBank/DDBJ whole genome shotgun (WGS) entry which is preliminary data.</text>
</comment>
<sequence>MPPTWAILTRVKLIEYLCILRTLATTARVVAEVSLAIITPTCMLETFACAKMFRWKFWDAAVKANSPSQFLPFTLFRENSTIPDIFKKKAFEELRERPELLAQQLENFRLWYLATPSLCCPVDDTFLLAFLRYTHFDCRRAAERLSNFCLFRAHLAPHWFQYRTYGSELTNNFLTSRQFLPLGFTTQGVLCMLFRSAFVNLDKFSCDDLVTWSQIWNDVLMMDQRVQIGGVAFIVDLQGMTEEQVYKMESGKKCQLGAQYFQDALPLHITQFVYCNTPAFLEGDHRIGTRWLSDCNAGKIIIADKDMSNAYEAVPGLKDLMPSEYGGTRGSYEEIWGETEDTIRAISRSLPRFVIDINAGRQAETSSAYTHAKAEVATESHELHV</sequence>
<dbReference type="InterPro" id="IPR036865">
    <property type="entry name" value="CRAL-TRIO_dom_sf"/>
</dbReference>
<name>A0ABR4QSH9_9CEST</name>
<gene>
    <name evidence="2" type="ORF">TcWFU_007428</name>
</gene>
<dbReference type="Pfam" id="PF00650">
    <property type="entry name" value="CRAL_TRIO"/>
    <property type="match status" value="1"/>
</dbReference>
<evidence type="ECO:0000313" key="2">
    <source>
        <dbReference type="EMBL" id="KAL5112515.1"/>
    </source>
</evidence>
<dbReference type="InterPro" id="IPR001251">
    <property type="entry name" value="CRAL-TRIO_dom"/>
</dbReference>
<protein>
    <submittedName>
        <fullName evidence="2">Clavesin-2</fullName>
    </submittedName>
</protein>
<evidence type="ECO:0000259" key="1">
    <source>
        <dbReference type="PROSITE" id="PS50191"/>
    </source>
</evidence>
<feature type="domain" description="CRAL-TRIO" evidence="1">
    <location>
        <begin position="234"/>
        <end position="333"/>
    </location>
</feature>
<dbReference type="Gene3D" id="3.40.525.10">
    <property type="entry name" value="CRAL-TRIO lipid binding domain"/>
    <property type="match status" value="1"/>
</dbReference>
<keyword evidence="3" id="KW-1185">Reference proteome</keyword>
<dbReference type="PANTHER" id="PTHR10174">
    <property type="entry name" value="ALPHA-TOCOPHEROL TRANSFER PROTEIN-RELATED"/>
    <property type="match status" value="1"/>
</dbReference>
<dbReference type="PANTHER" id="PTHR10174:SF208">
    <property type="entry name" value="CRAL-TRIO DOMAIN-CONTAINING PROTEIN DDB_G0278031"/>
    <property type="match status" value="1"/>
</dbReference>
<dbReference type="SUPFAM" id="SSF46938">
    <property type="entry name" value="CRAL/TRIO N-terminal domain"/>
    <property type="match status" value="1"/>
</dbReference>